<name>A0A3B0X3Z8_9ZZZZ</name>
<dbReference type="Gene3D" id="3.90.1170.40">
    <property type="entry name" value="Molybdopterin biosynthesis MoaE subunit"/>
    <property type="match status" value="1"/>
</dbReference>
<sequence length="148" mass="17189">MPSEVREQAFDPWQETQHYQQTQLEDGKYGATASFVGTMRDFNQNDDVTSMTLEHYPGMTESYLEKICEEAKQRWDLLDCLIIHRVGKIMPNEPIVLTVAWSAHRKASFEACRYLMEELKSRAPFWKKEGLGEGHPEGHRWVDKNTPG</sequence>
<reference evidence="1" key="1">
    <citation type="submission" date="2018-06" db="EMBL/GenBank/DDBJ databases">
        <authorList>
            <person name="Zhirakovskaya E."/>
        </authorList>
    </citation>
    <scope>NUCLEOTIDE SEQUENCE</scope>
</reference>
<dbReference type="CDD" id="cd00756">
    <property type="entry name" value="MoaE"/>
    <property type="match status" value="1"/>
</dbReference>
<dbReference type="AlphaFoldDB" id="A0A3B0X3Z8"/>
<dbReference type="GO" id="GO:0030366">
    <property type="term" value="F:molybdopterin synthase activity"/>
    <property type="evidence" value="ECO:0007669"/>
    <property type="project" value="UniProtKB-EC"/>
</dbReference>
<dbReference type="Pfam" id="PF02391">
    <property type="entry name" value="MoaE"/>
    <property type="match status" value="1"/>
</dbReference>
<accession>A0A3B0X3Z8</accession>
<evidence type="ECO:0000313" key="1">
    <source>
        <dbReference type="EMBL" id="VAW58212.1"/>
    </source>
</evidence>
<keyword evidence="1" id="KW-0808">Transferase</keyword>
<protein>
    <submittedName>
        <fullName evidence="1">Molybdopterin synthase catalytic subunit MoaE</fullName>
        <ecNumber evidence="1">2.8.1.12</ecNumber>
    </submittedName>
</protein>
<dbReference type="EC" id="2.8.1.12" evidence="1"/>
<dbReference type="EMBL" id="UOFG01000028">
    <property type="protein sequence ID" value="VAW58212.1"/>
    <property type="molecule type" value="Genomic_DNA"/>
</dbReference>
<dbReference type="GO" id="GO:0006777">
    <property type="term" value="P:Mo-molybdopterin cofactor biosynthetic process"/>
    <property type="evidence" value="ECO:0007669"/>
    <property type="project" value="InterPro"/>
</dbReference>
<proteinExistence type="predicted"/>
<gene>
    <name evidence="1" type="ORF">MNBD_GAMMA11-3353</name>
</gene>
<dbReference type="PANTHER" id="PTHR23404">
    <property type="entry name" value="MOLYBDOPTERIN SYNTHASE RELATED"/>
    <property type="match status" value="1"/>
</dbReference>
<dbReference type="InterPro" id="IPR003448">
    <property type="entry name" value="Mopterin_biosynth_MoaE"/>
</dbReference>
<dbReference type="SUPFAM" id="SSF54690">
    <property type="entry name" value="Molybdopterin synthase subunit MoaE"/>
    <property type="match status" value="1"/>
</dbReference>
<organism evidence="1">
    <name type="scientific">hydrothermal vent metagenome</name>
    <dbReference type="NCBI Taxonomy" id="652676"/>
    <lineage>
        <taxon>unclassified sequences</taxon>
        <taxon>metagenomes</taxon>
        <taxon>ecological metagenomes</taxon>
    </lineage>
</organism>
<dbReference type="InterPro" id="IPR036563">
    <property type="entry name" value="MoaE_sf"/>
</dbReference>